<evidence type="ECO:0000313" key="2">
    <source>
        <dbReference type="Proteomes" id="UP001256588"/>
    </source>
</evidence>
<reference evidence="1 2" key="1">
    <citation type="submission" date="2023-07" db="EMBL/GenBank/DDBJ databases">
        <title>Sorghum-associated microbial communities from plants grown in Nebraska, USA.</title>
        <authorList>
            <person name="Schachtman D."/>
        </authorList>
    </citation>
    <scope>NUCLEOTIDE SEQUENCE [LARGE SCALE GENOMIC DNA]</scope>
    <source>
        <strain evidence="1 2">4099</strain>
    </source>
</reference>
<dbReference type="EMBL" id="JAVDWO010000017">
    <property type="protein sequence ID" value="MDR7194608.1"/>
    <property type="molecule type" value="Genomic_DNA"/>
</dbReference>
<dbReference type="Pfam" id="PF02482">
    <property type="entry name" value="Ribosomal_S30AE"/>
    <property type="match status" value="1"/>
</dbReference>
<dbReference type="RefSeq" id="WP_310238140.1">
    <property type="nucleotide sequence ID" value="NZ_JAVDWO010000017.1"/>
</dbReference>
<keyword evidence="2" id="KW-1185">Reference proteome</keyword>
<name>A0ABU1Y199_9GAMM</name>
<dbReference type="Gene3D" id="3.30.160.100">
    <property type="entry name" value="Ribosome hibernation promotion factor-like"/>
    <property type="match status" value="1"/>
</dbReference>
<dbReference type="InterPro" id="IPR003489">
    <property type="entry name" value="RHF/RaiA"/>
</dbReference>
<sequence>MKIQLNTDNHVDGTEALEARVNAMIEQYLGRFSSRLSRIEVFLSDHNSVKGGPNDRRCALEARLENDDPVGASHDAEDTEKAIRGACDKLKVMLDARIEKQRGY</sequence>
<evidence type="ECO:0000313" key="1">
    <source>
        <dbReference type="EMBL" id="MDR7194608.1"/>
    </source>
</evidence>
<dbReference type="InterPro" id="IPR036567">
    <property type="entry name" value="RHF-like"/>
</dbReference>
<dbReference type="Proteomes" id="UP001256588">
    <property type="component" value="Unassembled WGS sequence"/>
</dbReference>
<accession>A0ABU1Y199</accession>
<organism evidence="1 2">
    <name type="scientific">Luteimonas terrae</name>
    <dbReference type="NCBI Taxonomy" id="1530191"/>
    <lineage>
        <taxon>Bacteria</taxon>
        <taxon>Pseudomonadati</taxon>
        <taxon>Pseudomonadota</taxon>
        <taxon>Gammaproteobacteria</taxon>
        <taxon>Lysobacterales</taxon>
        <taxon>Lysobacteraceae</taxon>
        <taxon>Luteimonas</taxon>
    </lineage>
</organism>
<proteinExistence type="predicted"/>
<dbReference type="SUPFAM" id="SSF69754">
    <property type="entry name" value="Ribosome binding protein Y (YfiA homologue)"/>
    <property type="match status" value="1"/>
</dbReference>
<comment type="caution">
    <text evidence="1">The sequence shown here is derived from an EMBL/GenBank/DDBJ whole genome shotgun (WGS) entry which is preliminary data.</text>
</comment>
<gene>
    <name evidence="1" type="ORF">J2W68_003356</name>
</gene>
<protein>
    <submittedName>
        <fullName evidence="1">Ribosome-associated translation inhibitor RaiA</fullName>
    </submittedName>
</protein>